<keyword evidence="2" id="KW-1185">Reference proteome</keyword>
<sequence>MLSRQPRLPDLSRWLLGAILQEKPGLAVLQLNLLPTSGATVAVAVRLLRRRWPRTCPLRLHQQLRCVAVMAAAMAIYTAVRVTRGVGPSGTKLLAAASMEPNGEVAVDLGARAVAAMALNPAAEAAVVKVMDVPVAVVAVSVWKVALSIVAADTDGCLASLETCGPNEGLKSHSLGKVQPLGRDISKAKAAMPGIQVGAAGRVAAPGMLMELGAQRAGAQCLVLGLLSDVRSLSSVASICALSQVCACSTYLSWGSFLEKNGHRASKSTYQDVQDLHALLVGRSCGRIWQKPLHELVAFAFSRVEDVKLAWLSGR</sequence>
<dbReference type="Proteomes" id="UP000604046">
    <property type="component" value="Unassembled WGS sequence"/>
</dbReference>
<protein>
    <submittedName>
        <fullName evidence="1">Uncharacterized protein</fullName>
    </submittedName>
</protein>
<comment type="caution">
    <text evidence="1">The sequence shown here is derived from an EMBL/GenBank/DDBJ whole genome shotgun (WGS) entry which is preliminary data.</text>
</comment>
<proteinExistence type="predicted"/>
<gene>
    <name evidence="1" type="ORF">SNAT2548_LOCUS6963</name>
</gene>
<evidence type="ECO:0000313" key="1">
    <source>
        <dbReference type="EMBL" id="CAE7209988.1"/>
    </source>
</evidence>
<dbReference type="EMBL" id="CAJNDS010000477">
    <property type="protein sequence ID" value="CAE7209988.1"/>
    <property type="molecule type" value="Genomic_DNA"/>
</dbReference>
<name>A0A812JNV8_9DINO</name>
<organism evidence="1 2">
    <name type="scientific">Symbiodinium natans</name>
    <dbReference type="NCBI Taxonomy" id="878477"/>
    <lineage>
        <taxon>Eukaryota</taxon>
        <taxon>Sar</taxon>
        <taxon>Alveolata</taxon>
        <taxon>Dinophyceae</taxon>
        <taxon>Suessiales</taxon>
        <taxon>Symbiodiniaceae</taxon>
        <taxon>Symbiodinium</taxon>
    </lineage>
</organism>
<dbReference type="AlphaFoldDB" id="A0A812JNV8"/>
<evidence type="ECO:0000313" key="2">
    <source>
        <dbReference type="Proteomes" id="UP000604046"/>
    </source>
</evidence>
<reference evidence="1" key="1">
    <citation type="submission" date="2021-02" db="EMBL/GenBank/DDBJ databases">
        <authorList>
            <person name="Dougan E. K."/>
            <person name="Rhodes N."/>
            <person name="Thang M."/>
            <person name="Chan C."/>
        </authorList>
    </citation>
    <scope>NUCLEOTIDE SEQUENCE</scope>
</reference>
<accession>A0A812JNV8</accession>